<sequence>MSFEHSVAPAVPLPRKNGDIGNKPPVWSVNDSTGDQVPPSAKCNRHEASRDGVCCKELIGDDERILIDPDVVRDVVIGLSDGLTVPFALTAGLSSLGESKLVILGGIAELIAGAISMGIGGFLASQAERDHYRYLRKQTRARVLRSCEGEMEREVHAVLGPVGVDEKTSRAVAHCLMNVEVDSHGDGSTTAAGSSSGSDTASRYSTSDSEAGLRWSSSVGLSAFLLKFGENLEEVPTKRLYISALTIGMGYLLGGLIPLLPYFFEPVAHRALIWSCIVTGIVLLVFGAVKARITGAGAGAGGYIWGAVSTLLVGGAAAAAAYGIVAALES</sequence>
<evidence type="ECO:0000256" key="5">
    <source>
        <dbReference type="ARBA" id="ARBA00023136"/>
    </source>
</evidence>
<comment type="caution">
    <text evidence="7">The sequence shown here is derived from an EMBL/GenBank/DDBJ whole genome shotgun (WGS) entry which is preliminary data.</text>
</comment>
<protein>
    <submittedName>
        <fullName evidence="7">VIT family-domain-containing protein</fullName>
    </submittedName>
</protein>
<evidence type="ECO:0000256" key="6">
    <source>
        <dbReference type="SAM" id="Phobius"/>
    </source>
</evidence>
<gene>
    <name evidence="7" type="ORF">C8Q71DRAFT_718568</name>
</gene>
<keyword evidence="8" id="KW-1185">Reference proteome</keyword>
<dbReference type="Pfam" id="PF01988">
    <property type="entry name" value="VIT1"/>
    <property type="match status" value="1"/>
</dbReference>
<reference evidence="7 8" key="1">
    <citation type="journal article" date="2021" name="Environ. Microbiol.">
        <title>Gene family expansions and transcriptome signatures uncover fungal adaptations to wood decay.</title>
        <authorList>
            <person name="Hage H."/>
            <person name="Miyauchi S."/>
            <person name="Viragh M."/>
            <person name="Drula E."/>
            <person name="Min B."/>
            <person name="Chaduli D."/>
            <person name="Navarro D."/>
            <person name="Favel A."/>
            <person name="Norest M."/>
            <person name="Lesage-Meessen L."/>
            <person name="Balint B."/>
            <person name="Merenyi Z."/>
            <person name="de Eugenio L."/>
            <person name="Morin E."/>
            <person name="Martinez A.T."/>
            <person name="Baldrian P."/>
            <person name="Stursova M."/>
            <person name="Martinez M.J."/>
            <person name="Novotny C."/>
            <person name="Magnuson J.K."/>
            <person name="Spatafora J.W."/>
            <person name="Maurice S."/>
            <person name="Pangilinan J."/>
            <person name="Andreopoulos W."/>
            <person name="LaButti K."/>
            <person name="Hundley H."/>
            <person name="Na H."/>
            <person name="Kuo A."/>
            <person name="Barry K."/>
            <person name="Lipzen A."/>
            <person name="Henrissat B."/>
            <person name="Riley R."/>
            <person name="Ahrendt S."/>
            <person name="Nagy L.G."/>
            <person name="Grigoriev I.V."/>
            <person name="Martin F."/>
            <person name="Rosso M.N."/>
        </authorList>
    </citation>
    <scope>NUCLEOTIDE SEQUENCE [LARGE SCALE GENOMIC DNA]</scope>
    <source>
        <strain evidence="7 8">CIRM-BRFM 1785</strain>
    </source>
</reference>
<keyword evidence="4 6" id="KW-1133">Transmembrane helix</keyword>
<dbReference type="PANTHER" id="PTHR31851">
    <property type="entry name" value="FE(2+)/MN(2+) TRANSPORTER PCL1"/>
    <property type="match status" value="1"/>
</dbReference>
<dbReference type="Proteomes" id="UP000814176">
    <property type="component" value="Unassembled WGS sequence"/>
</dbReference>
<feature type="transmembrane region" description="Helical" evidence="6">
    <location>
        <begin position="240"/>
        <end position="260"/>
    </location>
</feature>
<evidence type="ECO:0000313" key="7">
    <source>
        <dbReference type="EMBL" id="KAH9829222.1"/>
    </source>
</evidence>
<organism evidence="7 8">
    <name type="scientific">Rhodofomes roseus</name>
    <dbReference type="NCBI Taxonomy" id="34475"/>
    <lineage>
        <taxon>Eukaryota</taxon>
        <taxon>Fungi</taxon>
        <taxon>Dikarya</taxon>
        <taxon>Basidiomycota</taxon>
        <taxon>Agaricomycotina</taxon>
        <taxon>Agaricomycetes</taxon>
        <taxon>Polyporales</taxon>
        <taxon>Rhodofomes</taxon>
    </lineage>
</organism>
<feature type="transmembrane region" description="Helical" evidence="6">
    <location>
        <begin position="272"/>
        <end position="291"/>
    </location>
</feature>
<evidence type="ECO:0000256" key="1">
    <source>
        <dbReference type="ARBA" id="ARBA00004127"/>
    </source>
</evidence>
<evidence type="ECO:0000256" key="4">
    <source>
        <dbReference type="ARBA" id="ARBA00022989"/>
    </source>
</evidence>
<proteinExistence type="inferred from homology"/>
<keyword evidence="3 6" id="KW-0812">Transmembrane</keyword>
<comment type="subcellular location">
    <subcellularLocation>
        <location evidence="1">Endomembrane system</location>
        <topology evidence="1">Multi-pass membrane protein</topology>
    </subcellularLocation>
</comment>
<dbReference type="GeneID" id="72001972"/>
<evidence type="ECO:0000256" key="2">
    <source>
        <dbReference type="ARBA" id="ARBA00007049"/>
    </source>
</evidence>
<feature type="transmembrane region" description="Helical" evidence="6">
    <location>
        <begin position="303"/>
        <end position="328"/>
    </location>
</feature>
<dbReference type="RefSeq" id="XP_047772716.1">
    <property type="nucleotide sequence ID" value="XM_047921240.1"/>
</dbReference>
<name>A0ABQ8JZH2_9APHY</name>
<keyword evidence="5 6" id="KW-0472">Membrane</keyword>
<dbReference type="InterPro" id="IPR008217">
    <property type="entry name" value="Ccc1_fam"/>
</dbReference>
<dbReference type="EMBL" id="JADCUA010000041">
    <property type="protein sequence ID" value="KAH9829222.1"/>
    <property type="molecule type" value="Genomic_DNA"/>
</dbReference>
<accession>A0ABQ8JZH2</accession>
<feature type="transmembrane region" description="Helical" evidence="6">
    <location>
        <begin position="101"/>
        <end position="124"/>
    </location>
</feature>
<comment type="similarity">
    <text evidence="2">Belongs to the CCC1 family.</text>
</comment>
<evidence type="ECO:0000256" key="3">
    <source>
        <dbReference type="ARBA" id="ARBA00022692"/>
    </source>
</evidence>
<evidence type="ECO:0000313" key="8">
    <source>
        <dbReference type="Proteomes" id="UP000814176"/>
    </source>
</evidence>